<feature type="domain" description="Outer membrane protein beta-barrel" evidence="3">
    <location>
        <begin position="6"/>
        <end position="216"/>
    </location>
</feature>
<dbReference type="SUPFAM" id="SSF56925">
    <property type="entry name" value="OMPA-like"/>
    <property type="match status" value="1"/>
</dbReference>
<evidence type="ECO:0000313" key="5">
    <source>
        <dbReference type="Proteomes" id="UP000035100"/>
    </source>
</evidence>
<organism evidence="4 5">
    <name type="scientific">Wenxinia marina DSM 24838</name>
    <dbReference type="NCBI Taxonomy" id="1123501"/>
    <lineage>
        <taxon>Bacteria</taxon>
        <taxon>Pseudomonadati</taxon>
        <taxon>Pseudomonadota</taxon>
        <taxon>Alphaproteobacteria</taxon>
        <taxon>Rhodobacterales</taxon>
        <taxon>Roseobacteraceae</taxon>
        <taxon>Wenxinia</taxon>
    </lineage>
</organism>
<feature type="signal peptide" evidence="2">
    <location>
        <begin position="1"/>
        <end position="20"/>
    </location>
</feature>
<dbReference type="AlphaFoldDB" id="A0A0D0NSJ8"/>
<gene>
    <name evidence="4" type="ORF">Wenmar_00554</name>
</gene>
<reference evidence="4 5" key="1">
    <citation type="submission" date="2013-01" db="EMBL/GenBank/DDBJ databases">
        <authorList>
            <person name="Fiebig A."/>
            <person name="Goeker M."/>
            <person name="Klenk H.-P.P."/>
        </authorList>
    </citation>
    <scope>NUCLEOTIDE SEQUENCE [LARGE SCALE GENOMIC DNA]</scope>
    <source>
        <strain evidence="4 5">DSM 24838</strain>
    </source>
</reference>
<evidence type="ECO:0000256" key="2">
    <source>
        <dbReference type="SAM" id="SignalP"/>
    </source>
</evidence>
<dbReference type="eggNOG" id="COG3637">
    <property type="taxonomic scope" value="Bacteria"/>
</dbReference>
<dbReference type="Proteomes" id="UP000035100">
    <property type="component" value="Unassembled WGS sequence"/>
</dbReference>
<dbReference type="InterPro" id="IPR027385">
    <property type="entry name" value="Beta-barrel_OMP"/>
</dbReference>
<dbReference type="Gene3D" id="2.40.160.20">
    <property type="match status" value="1"/>
</dbReference>
<dbReference type="EMBL" id="AONG01000003">
    <property type="protein sequence ID" value="KIQ71175.1"/>
    <property type="molecule type" value="Genomic_DNA"/>
</dbReference>
<dbReference type="STRING" id="1123501.Wenmar_00554"/>
<evidence type="ECO:0000256" key="1">
    <source>
        <dbReference type="ARBA" id="ARBA00022729"/>
    </source>
</evidence>
<proteinExistence type="predicted"/>
<dbReference type="OrthoDB" id="9810784at2"/>
<dbReference type="Pfam" id="PF13505">
    <property type="entry name" value="OMP_b-brl"/>
    <property type="match status" value="1"/>
</dbReference>
<name>A0A0D0NSJ8_9RHOB</name>
<protein>
    <submittedName>
        <fullName evidence="4">Opacity protein</fullName>
    </submittedName>
</protein>
<feature type="chain" id="PRO_5002229008" evidence="2">
    <location>
        <begin position="21"/>
        <end position="216"/>
    </location>
</feature>
<evidence type="ECO:0000259" key="3">
    <source>
        <dbReference type="Pfam" id="PF13505"/>
    </source>
</evidence>
<dbReference type="PATRIC" id="fig|1123501.6.peg.614"/>
<accession>A0A0D0NSJ8</accession>
<evidence type="ECO:0000313" key="4">
    <source>
        <dbReference type="EMBL" id="KIQ71175.1"/>
    </source>
</evidence>
<keyword evidence="1 2" id="KW-0732">Signal</keyword>
<keyword evidence="5" id="KW-1185">Reference proteome</keyword>
<dbReference type="RefSeq" id="WP_018304666.1">
    <property type="nucleotide sequence ID" value="NZ_KB902314.1"/>
</dbReference>
<sequence length="216" mass="22949">MLRTIALAASFGALPLCASAELSFSLYGGLQSSPHSGLTVEGDRVVPDTDVTAGWEGRSTDTPPYYGLRATWWANDRLGFGLDVNHTKVYADDETLAETGFDRLEFSDGLNIVTANAYYRWPGALGQLTPYVGGGVGVAIPHVELTSNGSETFEYQMTGPAVAAIAGVEYDVSDSVSVFAEYKGTYSMNEAELEDGGTLETDIVTNAVNVGVSFSF</sequence>
<comment type="caution">
    <text evidence="4">The sequence shown here is derived from an EMBL/GenBank/DDBJ whole genome shotgun (WGS) entry which is preliminary data.</text>
</comment>
<dbReference type="InterPro" id="IPR011250">
    <property type="entry name" value="OMP/PagP_B-barrel"/>
</dbReference>